<evidence type="ECO:0000313" key="1">
    <source>
        <dbReference type="EMBL" id="MEI6002729.1"/>
    </source>
</evidence>
<dbReference type="Proteomes" id="UP001386437">
    <property type="component" value="Unassembled WGS sequence"/>
</dbReference>
<reference evidence="1 2" key="1">
    <citation type="journal article" date="2022" name="Arch. Microbiol.">
        <title>Paraburkholderia bengalensis sp. nov. isolated from roots of Oryza sativa, IR64.</title>
        <authorList>
            <person name="Nag P."/>
            <person name="Mondal N."/>
            <person name="Sarkar J."/>
            <person name="Das S."/>
        </authorList>
    </citation>
    <scope>NUCLEOTIDE SEQUENCE [LARGE SCALE GENOMIC DNA]</scope>
    <source>
        <strain evidence="1 2">IR64_4_BI</strain>
    </source>
</reference>
<organism evidence="1 2">
    <name type="scientific">Paraburkholderia bengalensis</name>
    <dbReference type="NCBI Taxonomy" id="2747562"/>
    <lineage>
        <taxon>Bacteria</taxon>
        <taxon>Pseudomonadati</taxon>
        <taxon>Pseudomonadota</taxon>
        <taxon>Betaproteobacteria</taxon>
        <taxon>Burkholderiales</taxon>
        <taxon>Burkholderiaceae</taxon>
        <taxon>Paraburkholderia</taxon>
    </lineage>
</organism>
<protein>
    <submittedName>
        <fullName evidence="1">Uncharacterized protein</fullName>
    </submittedName>
</protein>
<proteinExistence type="predicted"/>
<evidence type="ECO:0000313" key="2">
    <source>
        <dbReference type="Proteomes" id="UP001386437"/>
    </source>
</evidence>
<dbReference type="RefSeq" id="WP_336602339.1">
    <property type="nucleotide sequence ID" value="NZ_JACFYJ010000129.1"/>
</dbReference>
<sequence>MMRRDGVNSVLPAFNASMVLPPFVGDSPARRAEGSPYQASFCEVALRFGGTEARCAILRGLYTYRAELRASGFVHGFQWIDGSFSEDVEASRGRPPGDVDVVTFAYRPAHLQNPHDFNAWFRSNLHLFNPAALKARLHCEAFFIDMQKAPHLLVDDVRYWYGLFSHQRESLLWKGMVAIPLESNDDDALVLLG</sequence>
<accession>A0ABU8J4Y4</accession>
<gene>
    <name evidence="1" type="ORF">H3V53_38220</name>
</gene>
<name>A0ABU8J4Y4_9BURK</name>
<comment type="caution">
    <text evidence="1">The sequence shown here is derived from an EMBL/GenBank/DDBJ whole genome shotgun (WGS) entry which is preliminary data.</text>
</comment>
<dbReference type="InterPro" id="IPR053860">
    <property type="entry name" value="DUF6932"/>
</dbReference>
<keyword evidence="2" id="KW-1185">Reference proteome</keyword>
<dbReference type="Pfam" id="PF22014">
    <property type="entry name" value="DUF6932"/>
    <property type="match status" value="1"/>
</dbReference>
<dbReference type="EMBL" id="JACFYJ010000129">
    <property type="protein sequence ID" value="MEI6002729.1"/>
    <property type="molecule type" value="Genomic_DNA"/>
</dbReference>